<dbReference type="PANTHER" id="PTHR35841">
    <property type="entry name" value="PHOSPHONATES-BINDING PERIPLASMIC PROTEIN"/>
    <property type="match status" value="1"/>
</dbReference>
<protein>
    <submittedName>
        <fullName evidence="1">ABC-type phosphate/phosphonate transport system substrate-binding protein</fullName>
    </submittedName>
</protein>
<evidence type="ECO:0000313" key="1">
    <source>
        <dbReference type="EMBL" id="RKT54420.1"/>
    </source>
</evidence>
<dbReference type="SUPFAM" id="SSF53850">
    <property type="entry name" value="Periplasmic binding protein-like II"/>
    <property type="match status" value="1"/>
</dbReference>
<sequence length="283" mass="30831">MTLILGAVAYDPKVVTIWNGFRAWLRAHDLPFDYVLYSHYERQVEDLLAGRLHVAWNSPLAWVRAERLARAAGREVRPLVMRDTDRDLRSVLLVRADSPCAKVAELQYRTVGLGAVDSPQATLLPTALLREAGLVPGGDVTVRRFDTGVGLHGDHIGGERDAARALIAGEVDAAAVVDTNVLLFGREGTLPAGSTRVLARTGAFDHCNLSAVDTAPADLVDRLGELLLSMSYADPEVRPLFDLEGLREWREGRTSGYARLAAAVDDEGFYDGRGRVTARGYSP</sequence>
<accession>A0A495VZW7</accession>
<dbReference type="Proteomes" id="UP000282084">
    <property type="component" value="Unassembled WGS sequence"/>
</dbReference>
<dbReference type="PANTHER" id="PTHR35841:SF1">
    <property type="entry name" value="PHOSPHONATES-BINDING PERIPLASMIC PROTEIN"/>
    <property type="match status" value="1"/>
</dbReference>
<name>A0A495VZW7_9PSEU</name>
<dbReference type="Gene3D" id="3.40.190.10">
    <property type="entry name" value="Periplasmic binding protein-like II"/>
    <property type="match status" value="2"/>
</dbReference>
<dbReference type="OrthoDB" id="5318791at2"/>
<proteinExistence type="predicted"/>
<keyword evidence="2" id="KW-1185">Reference proteome</keyword>
<dbReference type="Pfam" id="PF12974">
    <property type="entry name" value="Phosphonate-bd"/>
    <property type="match status" value="1"/>
</dbReference>
<comment type="caution">
    <text evidence="1">The sequence shown here is derived from an EMBL/GenBank/DDBJ whole genome shotgun (WGS) entry which is preliminary data.</text>
</comment>
<organism evidence="1 2">
    <name type="scientific">Saccharothrix australiensis</name>
    <dbReference type="NCBI Taxonomy" id="2072"/>
    <lineage>
        <taxon>Bacteria</taxon>
        <taxon>Bacillati</taxon>
        <taxon>Actinomycetota</taxon>
        <taxon>Actinomycetes</taxon>
        <taxon>Pseudonocardiales</taxon>
        <taxon>Pseudonocardiaceae</taxon>
        <taxon>Saccharothrix</taxon>
    </lineage>
</organism>
<dbReference type="RefSeq" id="WP_121006042.1">
    <property type="nucleotide sequence ID" value="NZ_RBXO01000001.1"/>
</dbReference>
<gene>
    <name evidence="1" type="ORF">C8E97_3041</name>
</gene>
<reference evidence="1 2" key="1">
    <citation type="submission" date="2018-10" db="EMBL/GenBank/DDBJ databases">
        <title>Sequencing the genomes of 1000 actinobacteria strains.</title>
        <authorList>
            <person name="Klenk H.-P."/>
        </authorList>
    </citation>
    <scope>NUCLEOTIDE SEQUENCE [LARGE SCALE GENOMIC DNA]</scope>
    <source>
        <strain evidence="1 2">DSM 43800</strain>
    </source>
</reference>
<evidence type="ECO:0000313" key="2">
    <source>
        <dbReference type="Proteomes" id="UP000282084"/>
    </source>
</evidence>
<dbReference type="AlphaFoldDB" id="A0A495VZW7"/>
<dbReference type="EMBL" id="RBXO01000001">
    <property type="protein sequence ID" value="RKT54420.1"/>
    <property type="molecule type" value="Genomic_DNA"/>
</dbReference>